<accession>A0A511Z053</accession>
<dbReference type="Proteomes" id="UP000321484">
    <property type="component" value="Unassembled WGS sequence"/>
</dbReference>
<evidence type="ECO:0000256" key="2">
    <source>
        <dbReference type="ARBA" id="ARBA00023015"/>
    </source>
</evidence>
<reference evidence="6 7" key="1">
    <citation type="submission" date="2019-07" db="EMBL/GenBank/DDBJ databases">
        <title>Whole genome shotgun sequence of Actinotalea fermentans NBRC 105374.</title>
        <authorList>
            <person name="Hosoyama A."/>
            <person name="Uohara A."/>
            <person name="Ohji S."/>
            <person name="Ichikawa N."/>
        </authorList>
    </citation>
    <scope>NUCLEOTIDE SEQUENCE [LARGE SCALE GENOMIC DNA]</scope>
    <source>
        <strain evidence="6 7">NBRC 105374</strain>
    </source>
</reference>
<dbReference type="Gene3D" id="1.10.10.10">
    <property type="entry name" value="Winged helix-like DNA-binding domain superfamily/Winged helix DNA-binding domain"/>
    <property type="match status" value="1"/>
</dbReference>
<organism evidence="6 7">
    <name type="scientific">Actinotalea fermentans</name>
    <dbReference type="NCBI Taxonomy" id="43671"/>
    <lineage>
        <taxon>Bacteria</taxon>
        <taxon>Bacillati</taxon>
        <taxon>Actinomycetota</taxon>
        <taxon>Actinomycetes</taxon>
        <taxon>Micrococcales</taxon>
        <taxon>Cellulomonadaceae</taxon>
        <taxon>Actinotalea</taxon>
    </lineage>
</organism>
<comment type="similarity">
    <text evidence="1">Belongs to the LysR transcriptional regulatory family.</text>
</comment>
<evidence type="ECO:0000256" key="4">
    <source>
        <dbReference type="ARBA" id="ARBA00023163"/>
    </source>
</evidence>
<evidence type="ECO:0000256" key="1">
    <source>
        <dbReference type="ARBA" id="ARBA00009437"/>
    </source>
</evidence>
<evidence type="ECO:0000259" key="5">
    <source>
        <dbReference type="PROSITE" id="PS50931"/>
    </source>
</evidence>
<dbReference type="GO" id="GO:0003700">
    <property type="term" value="F:DNA-binding transcription factor activity"/>
    <property type="evidence" value="ECO:0007669"/>
    <property type="project" value="InterPro"/>
</dbReference>
<dbReference type="PANTHER" id="PTHR30126">
    <property type="entry name" value="HTH-TYPE TRANSCRIPTIONAL REGULATOR"/>
    <property type="match status" value="1"/>
</dbReference>
<protein>
    <submittedName>
        <fullName evidence="6">Transcriptional regulator</fullName>
    </submittedName>
</protein>
<dbReference type="InterPro" id="IPR005119">
    <property type="entry name" value="LysR_subst-bd"/>
</dbReference>
<gene>
    <name evidence="6" type="ORF">AFE02nite_25370</name>
</gene>
<evidence type="ECO:0000313" key="7">
    <source>
        <dbReference type="Proteomes" id="UP000321484"/>
    </source>
</evidence>
<sequence length="306" mass="31968">MAARLPAGTPDLAQMELLVAVADAGGIGAAARTLGLSQPTASERLRLLERRVGLTLVHRRPEGSVLTDDGERVADWARTVLRSAAELAAGVAELRGEARLSVTASLTVAEHLIPGWLVALAAEPPPVTVVVQMGNSEAVVRDVRDGRADLGFIEGASTPRGLRLATVTRDELALVVTPDHPWALDGRPRTAADVAATPLVMRETGSGTREVLERWLAREGLSPRPAVVLASTHALVAAVRSGVGPGVVSGLAVRGDVAAGRLVAVALMDTSGRRVRLDRRVRAVWRGPGVPTPPAARLLSVALGER</sequence>
<evidence type="ECO:0000313" key="6">
    <source>
        <dbReference type="EMBL" id="GEN80803.1"/>
    </source>
</evidence>
<keyword evidence="4" id="KW-0804">Transcription</keyword>
<evidence type="ECO:0000256" key="3">
    <source>
        <dbReference type="ARBA" id="ARBA00023125"/>
    </source>
</evidence>
<dbReference type="OrthoDB" id="9808620at2"/>
<comment type="caution">
    <text evidence="6">The sequence shown here is derived from an EMBL/GenBank/DDBJ whole genome shotgun (WGS) entry which is preliminary data.</text>
</comment>
<feature type="domain" description="HTH lysR-type" evidence="5">
    <location>
        <begin position="10"/>
        <end position="67"/>
    </location>
</feature>
<dbReference type="SUPFAM" id="SSF46785">
    <property type="entry name" value="Winged helix' DNA-binding domain"/>
    <property type="match status" value="1"/>
</dbReference>
<dbReference type="SUPFAM" id="SSF53850">
    <property type="entry name" value="Periplasmic binding protein-like II"/>
    <property type="match status" value="1"/>
</dbReference>
<proteinExistence type="inferred from homology"/>
<dbReference type="InterPro" id="IPR000847">
    <property type="entry name" value="LysR_HTH_N"/>
</dbReference>
<dbReference type="Gene3D" id="3.40.190.10">
    <property type="entry name" value="Periplasmic binding protein-like II"/>
    <property type="match status" value="2"/>
</dbReference>
<dbReference type="PRINTS" id="PR00039">
    <property type="entry name" value="HTHLYSR"/>
</dbReference>
<dbReference type="PROSITE" id="PS50931">
    <property type="entry name" value="HTH_LYSR"/>
    <property type="match status" value="1"/>
</dbReference>
<keyword evidence="7" id="KW-1185">Reference proteome</keyword>
<dbReference type="PANTHER" id="PTHR30126:SF39">
    <property type="entry name" value="HTH-TYPE TRANSCRIPTIONAL REGULATOR CYSL"/>
    <property type="match status" value="1"/>
</dbReference>
<dbReference type="Pfam" id="PF03466">
    <property type="entry name" value="LysR_substrate"/>
    <property type="match status" value="1"/>
</dbReference>
<dbReference type="AlphaFoldDB" id="A0A511Z053"/>
<dbReference type="GO" id="GO:0000976">
    <property type="term" value="F:transcription cis-regulatory region binding"/>
    <property type="evidence" value="ECO:0007669"/>
    <property type="project" value="TreeGrafter"/>
</dbReference>
<keyword evidence="3" id="KW-0238">DNA-binding</keyword>
<dbReference type="InterPro" id="IPR036390">
    <property type="entry name" value="WH_DNA-bd_sf"/>
</dbReference>
<dbReference type="EMBL" id="BJYK01000009">
    <property type="protein sequence ID" value="GEN80803.1"/>
    <property type="molecule type" value="Genomic_DNA"/>
</dbReference>
<name>A0A511Z053_9CELL</name>
<dbReference type="RefSeq" id="WP_146819788.1">
    <property type="nucleotide sequence ID" value="NZ_BJYK01000009.1"/>
</dbReference>
<dbReference type="InterPro" id="IPR036388">
    <property type="entry name" value="WH-like_DNA-bd_sf"/>
</dbReference>
<keyword evidence="2" id="KW-0805">Transcription regulation</keyword>
<dbReference type="Pfam" id="PF00126">
    <property type="entry name" value="HTH_1"/>
    <property type="match status" value="1"/>
</dbReference>